<name>D2QHR1_SPILD</name>
<dbReference type="HOGENOM" id="CLU_3276859_0_0_10"/>
<proteinExistence type="predicted"/>
<sequence length="41" mass="4717">MATQQYTPALVELTRRSAIDHILFLTLTHLSIVANKQAFFR</sequence>
<evidence type="ECO:0000313" key="1">
    <source>
        <dbReference type="EMBL" id="ADB39860.1"/>
    </source>
</evidence>
<gene>
    <name evidence="1" type="ordered locus">Slin_3870</name>
</gene>
<dbReference type="STRING" id="504472.Slin_3870"/>
<dbReference type="EMBL" id="CP001769">
    <property type="protein sequence ID" value="ADB39860.1"/>
    <property type="molecule type" value="Genomic_DNA"/>
</dbReference>
<dbReference type="Proteomes" id="UP000002028">
    <property type="component" value="Chromosome"/>
</dbReference>
<dbReference type="AlphaFoldDB" id="D2QHR1"/>
<organism evidence="1 2">
    <name type="scientific">Spirosoma linguale (strain ATCC 33905 / DSM 74 / LMG 10896 / Claus 1)</name>
    <dbReference type="NCBI Taxonomy" id="504472"/>
    <lineage>
        <taxon>Bacteria</taxon>
        <taxon>Pseudomonadati</taxon>
        <taxon>Bacteroidota</taxon>
        <taxon>Cytophagia</taxon>
        <taxon>Cytophagales</taxon>
        <taxon>Cytophagaceae</taxon>
        <taxon>Spirosoma</taxon>
    </lineage>
</organism>
<accession>D2QHR1</accession>
<keyword evidence="2" id="KW-1185">Reference proteome</keyword>
<reference evidence="1 2" key="1">
    <citation type="journal article" date="2010" name="Stand. Genomic Sci.">
        <title>Complete genome sequence of Spirosoma linguale type strain (1).</title>
        <authorList>
            <person name="Lail K."/>
            <person name="Sikorski J."/>
            <person name="Saunders E."/>
            <person name="Lapidus A."/>
            <person name="Glavina Del Rio T."/>
            <person name="Copeland A."/>
            <person name="Tice H."/>
            <person name="Cheng J.-F."/>
            <person name="Lucas S."/>
            <person name="Nolan M."/>
            <person name="Bruce D."/>
            <person name="Goodwin L."/>
            <person name="Pitluck S."/>
            <person name="Ivanova N."/>
            <person name="Mavromatis K."/>
            <person name="Ovchinnikova G."/>
            <person name="Pati A."/>
            <person name="Chen A."/>
            <person name="Palaniappan K."/>
            <person name="Land M."/>
            <person name="Hauser L."/>
            <person name="Chang Y.-J."/>
            <person name="Jeffries C.D."/>
            <person name="Chain P."/>
            <person name="Brettin T."/>
            <person name="Detter J.C."/>
            <person name="Schuetze A."/>
            <person name="Rohde M."/>
            <person name="Tindall B.J."/>
            <person name="Goeker M."/>
            <person name="Bristow J."/>
            <person name="Eisen J.A."/>
            <person name="Markowitz V."/>
            <person name="Hugenholtz P."/>
            <person name="Kyrpides N.C."/>
            <person name="Klenk H.-P."/>
            <person name="Chen F."/>
        </authorList>
    </citation>
    <scope>NUCLEOTIDE SEQUENCE [LARGE SCALE GENOMIC DNA]</scope>
    <source>
        <strain evidence="2">ATCC 33905 / DSM 74 / LMG 10896 / Claus 1</strain>
    </source>
</reference>
<dbReference type="KEGG" id="sli:Slin_3870"/>
<evidence type="ECO:0000313" key="2">
    <source>
        <dbReference type="Proteomes" id="UP000002028"/>
    </source>
</evidence>
<protein>
    <submittedName>
        <fullName evidence="1">Uncharacterized protein</fullName>
    </submittedName>
</protein>